<organism evidence="2 3">
    <name type="scientific">Flaviflexus equikiangi</name>
    <dbReference type="NCBI Taxonomy" id="2758573"/>
    <lineage>
        <taxon>Bacteria</taxon>
        <taxon>Bacillati</taxon>
        <taxon>Actinomycetota</taxon>
        <taxon>Actinomycetes</taxon>
        <taxon>Actinomycetales</taxon>
        <taxon>Actinomycetaceae</taxon>
        <taxon>Flaviflexus</taxon>
    </lineage>
</organism>
<dbReference type="RefSeq" id="WP_187995939.1">
    <property type="nucleotide sequence ID" value="NZ_JACEXG010000001.1"/>
</dbReference>
<feature type="compositionally biased region" description="Polar residues" evidence="1">
    <location>
        <begin position="127"/>
        <end position="136"/>
    </location>
</feature>
<evidence type="ECO:0000256" key="1">
    <source>
        <dbReference type="SAM" id="MobiDB-lite"/>
    </source>
</evidence>
<evidence type="ECO:0000313" key="3">
    <source>
        <dbReference type="Proteomes" id="UP000705983"/>
    </source>
</evidence>
<accession>A0ABS2TCI7</accession>
<gene>
    <name evidence="2" type="ORF">JVW63_01385</name>
</gene>
<reference evidence="3" key="1">
    <citation type="submission" date="2021-02" db="EMBL/GenBank/DDBJ databases">
        <title>Leucobacter sp. CX169.</title>
        <authorList>
            <person name="Cheng Y."/>
        </authorList>
    </citation>
    <scope>NUCLEOTIDE SEQUENCE [LARGE SCALE GENOMIC DNA]</scope>
    <source>
        <strain evidence="3">JY899</strain>
    </source>
</reference>
<keyword evidence="3" id="KW-1185">Reference proteome</keyword>
<feature type="compositionally biased region" description="Low complexity" evidence="1">
    <location>
        <begin position="141"/>
        <end position="178"/>
    </location>
</feature>
<protein>
    <submittedName>
        <fullName evidence="2">Uncharacterized protein</fullName>
    </submittedName>
</protein>
<sequence>MTAMNPFATIPSPSDGITWADVNGALLIIRPTSIEAGIQTSFGAADAVRADVWVVDGPSAGEFHDDTLVFPKLLQSQLKSRINQVVLGRLTQGQGKPGQSAPWLLAEPTAQDVQVGMQAWERIQAGGQPSPTQQAPVRQMPVQQAPQPTTLQPQAQAQAGWGQPQAQPGWGQPDQQAPVADTTPPF</sequence>
<dbReference type="Proteomes" id="UP000705983">
    <property type="component" value="Unassembled WGS sequence"/>
</dbReference>
<proteinExistence type="predicted"/>
<evidence type="ECO:0000313" key="2">
    <source>
        <dbReference type="EMBL" id="MBM9432365.1"/>
    </source>
</evidence>
<feature type="region of interest" description="Disordered" evidence="1">
    <location>
        <begin position="125"/>
        <end position="186"/>
    </location>
</feature>
<comment type="caution">
    <text evidence="2">The sequence shown here is derived from an EMBL/GenBank/DDBJ whole genome shotgun (WGS) entry which is preliminary data.</text>
</comment>
<name>A0ABS2TCI7_9ACTO</name>
<dbReference type="EMBL" id="JAFFJS010000001">
    <property type="protein sequence ID" value="MBM9432365.1"/>
    <property type="molecule type" value="Genomic_DNA"/>
</dbReference>